<evidence type="ECO:0000256" key="6">
    <source>
        <dbReference type="SAM" id="Phobius"/>
    </source>
</evidence>
<protein>
    <submittedName>
        <fullName evidence="8">DMT family transporter</fullName>
    </submittedName>
</protein>
<feature type="transmembrane region" description="Helical" evidence="6">
    <location>
        <begin position="129"/>
        <end position="147"/>
    </location>
</feature>
<dbReference type="PANTHER" id="PTHR32322:SF18">
    <property type="entry name" value="S-ADENOSYLMETHIONINE_S-ADENOSYLHOMOCYSTEINE TRANSPORTER"/>
    <property type="match status" value="1"/>
</dbReference>
<evidence type="ECO:0000313" key="8">
    <source>
        <dbReference type="EMBL" id="MCM2679458.1"/>
    </source>
</evidence>
<feature type="transmembrane region" description="Helical" evidence="6">
    <location>
        <begin position="219"/>
        <end position="238"/>
    </location>
</feature>
<keyword evidence="4 6" id="KW-1133">Transmembrane helix</keyword>
<comment type="subcellular location">
    <subcellularLocation>
        <location evidence="1">Cell membrane</location>
        <topology evidence="1">Multi-pass membrane protein</topology>
    </subcellularLocation>
</comment>
<dbReference type="GO" id="GO:0005886">
    <property type="term" value="C:plasma membrane"/>
    <property type="evidence" value="ECO:0007669"/>
    <property type="project" value="UniProtKB-SubCell"/>
</dbReference>
<dbReference type="EMBL" id="JAMQGP010000002">
    <property type="protein sequence ID" value="MCM2679458.1"/>
    <property type="molecule type" value="Genomic_DNA"/>
</dbReference>
<dbReference type="Proteomes" id="UP001165393">
    <property type="component" value="Unassembled WGS sequence"/>
</dbReference>
<feature type="transmembrane region" description="Helical" evidence="6">
    <location>
        <begin position="250"/>
        <end position="273"/>
    </location>
</feature>
<feature type="transmembrane region" description="Helical" evidence="6">
    <location>
        <begin position="71"/>
        <end position="93"/>
    </location>
</feature>
<dbReference type="AlphaFoldDB" id="A0AA41W6B3"/>
<dbReference type="Pfam" id="PF00892">
    <property type="entry name" value="EamA"/>
    <property type="match status" value="2"/>
</dbReference>
<keyword evidence="5 6" id="KW-0472">Membrane</keyword>
<organism evidence="8 9">
    <name type="scientific">Echinimonas agarilytica</name>
    <dbReference type="NCBI Taxonomy" id="1215918"/>
    <lineage>
        <taxon>Bacteria</taxon>
        <taxon>Pseudomonadati</taxon>
        <taxon>Pseudomonadota</taxon>
        <taxon>Gammaproteobacteria</taxon>
        <taxon>Alteromonadales</taxon>
        <taxon>Echinimonadaceae</taxon>
        <taxon>Echinimonas</taxon>
    </lineage>
</organism>
<evidence type="ECO:0000256" key="3">
    <source>
        <dbReference type="ARBA" id="ARBA00022692"/>
    </source>
</evidence>
<keyword evidence="2" id="KW-1003">Cell membrane</keyword>
<evidence type="ECO:0000313" key="9">
    <source>
        <dbReference type="Proteomes" id="UP001165393"/>
    </source>
</evidence>
<keyword evidence="3 6" id="KW-0812">Transmembrane</keyword>
<evidence type="ECO:0000256" key="1">
    <source>
        <dbReference type="ARBA" id="ARBA00004651"/>
    </source>
</evidence>
<feature type="domain" description="EamA" evidence="7">
    <location>
        <begin position="10"/>
        <end position="144"/>
    </location>
</feature>
<feature type="transmembrane region" description="Helical" evidence="6">
    <location>
        <begin position="159"/>
        <end position="179"/>
    </location>
</feature>
<feature type="transmembrane region" description="Helical" evidence="6">
    <location>
        <begin position="279"/>
        <end position="302"/>
    </location>
</feature>
<evidence type="ECO:0000259" key="7">
    <source>
        <dbReference type="Pfam" id="PF00892"/>
    </source>
</evidence>
<feature type="transmembrane region" description="Helical" evidence="6">
    <location>
        <begin position="186"/>
        <end position="207"/>
    </location>
</feature>
<name>A0AA41W6B3_9GAMM</name>
<dbReference type="InterPro" id="IPR000620">
    <property type="entry name" value="EamA_dom"/>
</dbReference>
<evidence type="ECO:0000256" key="4">
    <source>
        <dbReference type="ARBA" id="ARBA00022989"/>
    </source>
</evidence>
<dbReference type="InterPro" id="IPR037185">
    <property type="entry name" value="EmrE-like"/>
</dbReference>
<dbReference type="PANTHER" id="PTHR32322">
    <property type="entry name" value="INNER MEMBRANE TRANSPORTER"/>
    <property type="match status" value="1"/>
</dbReference>
<feature type="transmembrane region" description="Helical" evidence="6">
    <location>
        <begin position="41"/>
        <end position="59"/>
    </location>
</feature>
<sequence>MHTVSGRSFFGFSLAMLTMVLWGLLPIALKDVLAVMDPLTITFYRFSSAGVILAIWLAARKGLPNVRQFRKPVSAVLLIAALALSINYGTYLIGLDYLEPKSAQIIIQLAPFLLLIGSVIWFKEPFSKLQSFGVVALLVGLLMFFNQRVGELLGSFGTYTQGVLWIVFAAVMWAIYALLQKQLLRHFTSVQLMMMINLFGGVCFFMLATPDQVLELNQWQLLMLLFCCLNTVIAYGAFAEALAHWEASKVSAVLAATPLVSIGVIDLLAWQWPEYYQSLHLNILALIGAVMVIIGSAVAALGKPKNKT</sequence>
<evidence type="ECO:0000256" key="2">
    <source>
        <dbReference type="ARBA" id="ARBA00022475"/>
    </source>
</evidence>
<dbReference type="Gene3D" id="1.10.3730.20">
    <property type="match status" value="1"/>
</dbReference>
<keyword evidence="9" id="KW-1185">Reference proteome</keyword>
<proteinExistence type="predicted"/>
<feature type="transmembrane region" description="Helical" evidence="6">
    <location>
        <begin position="9"/>
        <end position="29"/>
    </location>
</feature>
<reference evidence="8 9" key="1">
    <citation type="journal article" date="2013" name="Antonie Van Leeuwenhoek">
        <title>Echinimonas agarilytica gen. nov., sp. nov., a new gammaproteobacterium isolated from the sea urchin Strongylocentrotus intermedius.</title>
        <authorList>
            <person name="Nedashkovskaya O.I."/>
            <person name="Stenkova A.M."/>
            <person name="Zhukova N.V."/>
            <person name="Van Trappen S."/>
            <person name="Lee J.S."/>
            <person name="Kim S.B."/>
        </authorList>
    </citation>
    <scope>NUCLEOTIDE SEQUENCE [LARGE SCALE GENOMIC DNA]</scope>
    <source>
        <strain evidence="8 9">KMM 6351</strain>
    </source>
</reference>
<gene>
    <name evidence="8" type="ORF">NAF29_07205</name>
</gene>
<comment type="caution">
    <text evidence="8">The sequence shown here is derived from an EMBL/GenBank/DDBJ whole genome shotgun (WGS) entry which is preliminary data.</text>
</comment>
<dbReference type="SUPFAM" id="SSF103481">
    <property type="entry name" value="Multidrug resistance efflux transporter EmrE"/>
    <property type="match status" value="1"/>
</dbReference>
<feature type="transmembrane region" description="Helical" evidence="6">
    <location>
        <begin position="105"/>
        <end position="122"/>
    </location>
</feature>
<accession>A0AA41W6B3</accession>
<dbReference type="RefSeq" id="WP_251260828.1">
    <property type="nucleotide sequence ID" value="NZ_JAMQGP010000002.1"/>
</dbReference>
<evidence type="ECO:0000256" key="5">
    <source>
        <dbReference type="ARBA" id="ARBA00023136"/>
    </source>
</evidence>
<feature type="domain" description="EamA" evidence="7">
    <location>
        <begin position="162"/>
        <end position="293"/>
    </location>
</feature>
<dbReference type="InterPro" id="IPR050638">
    <property type="entry name" value="AA-Vitamin_Transporters"/>
</dbReference>